<dbReference type="PANTHER" id="PTHR30093:SF2">
    <property type="entry name" value="TYPE II SECRETION SYSTEM PROTEIN H"/>
    <property type="match status" value="1"/>
</dbReference>
<dbReference type="RefSeq" id="WP_154416821.1">
    <property type="nucleotide sequence ID" value="NZ_VUNS01000001.1"/>
</dbReference>
<evidence type="ECO:0000313" key="2">
    <source>
        <dbReference type="EMBL" id="MST95812.1"/>
    </source>
</evidence>
<gene>
    <name evidence="2" type="ORF">FYJ85_01980</name>
</gene>
<name>A0A844FYK4_9BACT</name>
<reference evidence="2 3" key="1">
    <citation type="submission" date="2019-08" db="EMBL/GenBank/DDBJ databases">
        <title>In-depth cultivation of the pig gut microbiome towards novel bacterial diversity and tailored functional studies.</title>
        <authorList>
            <person name="Wylensek D."/>
            <person name="Hitch T.C.A."/>
            <person name="Clavel T."/>
        </authorList>
    </citation>
    <scope>NUCLEOTIDE SEQUENCE [LARGE SCALE GENOMIC DNA]</scope>
    <source>
        <strain evidence="2 3">BBE-744-WT-12</strain>
    </source>
</reference>
<proteinExistence type="predicted"/>
<dbReference type="NCBIfam" id="TIGR02532">
    <property type="entry name" value="IV_pilin_GFxxxE"/>
    <property type="match status" value="1"/>
</dbReference>
<feature type="transmembrane region" description="Helical" evidence="1">
    <location>
        <begin position="63"/>
        <end position="84"/>
    </location>
</feature>
<dbReference type="InterPro" id="IPR045584">
    <property type="entry name" value="Pilin-like"/>
</dbReference>
<protein>
    <submittedName>
        <fullName evidence="2">Prepilin-type N-terminal cleavage/methylation domain-containing protein</fullName>
    </submittedName>
</protein>
<dbReference type="EMBL" id="VUNS01000001">
    <property type="protein sequence ID" value="MST95812.1"/>
    <property type="molecule type" value="Genomic_DNA"/>
</dbReference>
<dbReference type="InterPro" id="IPR027558">
    <property type="entry name" value="Pre_pil_HX9DG_C"/>
</dbReference>
<keyword evidence="3" id="KW-1185">Reference proteome</keyword>
<organism evidence="2 3">
    <name type="scientific">Victivallis lenta</name>
    <dbReference type="NCBI Taxonomy" id="2606640"/>
    <lineage>
        <taxon>Bacteria</taxon>
        <taxon>Pseudomonadati</taxon>
        <taxon>Lentisphaerota</taxon>
        <taxon>Lentisphaeria</taxon>
        <taxon>Victivallales</taxon>
        <taxon>Victivallaceae</taxon>
        <taxon>Victivallis</taxon>
    </lineage>
</organism>
<dbReference type="InterPro" id="IPR012902">
    <property type="entry name" value="N_methyl_site"/>
</dbReference>
<evidence type="ECO:0000256" key="1">
    <source>
        <dbReference type="SAM" id="Phobius"/>
    </source>
</evidence>
<dbReference type="Gene3D" id="3.30.700.10">
    <property type="entry name" value="Glycoprotein, Type 4 Pilin"/>
    <property type="match status" value="1"/>
</dbReference>
<dbReference type="AlphaFoldDB" id="A0A844FYK4"/>
<dbReference type="NCBIfam" id="TIGR04294">
    <property type="entry name" value="pre_pil_HX9DG"/>
    <property type="match status" value="1"/>
</dbReference>
<feature type="non-terminal residue" evidence="2">
    <location>
        <position position="1"/>
    </location>
</feature>
<comment type="caution">
    <text evidence="2">The sequence shown here is derived from an EMBL/GenBank/DDBJ whole genome shotgun (WGS) entry which is preliminary data.</text>
</comment>
<dbReference type="PANTHER" id="PTHR30093">
    <property type="entry name" value="GENERAL SECRETION PATHWAY PROTEIN G"/>
    <property type="match status" value="1"/>
</dbReference>
<evidence type="ECO:0000313" key="3">
    <source>
        <dbReference type="Proteomes" id="UP000435649"/>
    </source>
</evidence>
<dbReference type="Proteomes" id="UP000435649">
    <property type="component" value="Unassembled WGS sequence"/>
</dbReference>
<sequence>LRQRAFAPLRSPSSHLLLAARFGCRRTVQSVHIRCAAHTALFLPGGNAVSFHIPVIMRKPFTLIELLVVIAIITILASMLLPALQQARGRAHATACTGNQKQCFMAMRMYMNDHNEQLYCRETQPNDSNPTWSGQLKKLNYITAGSDRKVFYCPNSKRLPGFVPASSYHSYAAVLVGSGKSIVDFKAKAYAAIRPSELFLGGDGASLSATGSKPDYRMSYGNYVSGRSLPVFWHSGRCNMWMFDGHVDSIQYHEIRGWSGSKYSKVKQNASGWAGFYYTFSGALYEDNLGINVPLL</sequence>
<keyword evidence="1" id="KW-0472">Membrane</keyword>
<accession>A0A844FYK4</accession>
<keyword evidence="1" id="KW-0812">Transmembrane</keyword>
<dbReference type="SUPFAM" id="SSF54523">
    <property type="entry name" value="Pili subunits"/>
    <property type="match status" value="1"/>
</dbReference>
<keyword evidence="1" id="KW-1133">Transmembrane helix</keyword>